<dbReference type="InterPro" id="IPR040570">
    <property type="entry name" value="LAL_C2"/>
</dbReference>
<dbReference type="InterPro" id="IPR052032">
    <property type="entry name" value="ATP-dep_AA_Ligase"/>
</dbReference>
<evidence type="ECO:0000256" key="1">
    <source>
        <dbReference type="ARBA" id="ARBA00022598"/>
    </source>
</evidence>
<accession>B3T4R3</accession>
<dbReference type="EMBL" id="EU016603">
    <property type="protein sequence ID" value="ABZ07572.1"/>
    <property type="molecule type" value="Genomic_DNA"/>
</dbReference>
<dbReference type="GO" id="GO:0005524">
    <property type="term" value="F:ATP binding"/>
    <property type="evidence" value="ECO:0007669"/>
    <property type="project" value="UniProtKB-KW"/>
</dbReference>
<proteinExistence type="predicted"/>
<dbReference type="SUPFAM" id="SSF56059">
    <property type="entry name" value="Glutathione synthetase ATP-binding domain-like"/>
    <property type="match status" value="1"/>
</dbReference>
<dbReference type="Gene3D" id="3.40.50.20">
    <property type="match status" value="1"/>
</dbReference>
<dbReference type="Gene3D" id="3.30.470.20">
    <property type="entry name" value="ATP-grasp fold, B domain"/>
    <property type="match status" value="1"/>
</dbReference>
<name>B3T4R3_9ZZZZ</name>
<keyword evidence="1 5" id="KW-0436">Ligase</keyword>
<dbReference type="PANTHER" id="PTHR43585:SF2">
    <property type="entry name" value="ATP-GRASP ENZYME FSQD"/>
    <property type="match status" value="1"/>
</dbReference>
<dbReference type="GO" id="GO:0046872">
    <property type="term" value="F:metal ion binding"/>
    <property type="evidence" value="ECO:0007669"/>
    <property type="project" value="InterPro"/>
</dbReference>
<dbReference type="Pfam" id="PF18603">
    <property type="entry name" value="LAL_C2"/>
    <property type="match status" value="1"/>
</dbReference>
<evidence type="ECO:0000256" key="3">
    <source>
        <dbReference type="ARBA" id="ARBA00022840"/>
    </source>
</evidence>
<dbReference type="Pfam" id="PF18130">
    <property type="entry name" value="ATPgrasp_N"/>
    <property type="match status" value="1"/>
</dbReference>
<feature type="domain" description="ATP-grasp" evidence="4">
    <location>
        <begin position="151"/>
        <end position="360"/>
    </location>
</feature>
<reference evidence="5" key="1">
    <citation type="journal article" date="2008" name="ISME J.">
        <title>Genomic patterns of recombination, clonal divergence and environment in marine microbial populations.</title>
        <authorList>
            <person name="Konstantinidis K.T."/>
            <person name="Delong E.F."/>
        </authorList>
    </citation>
    <scope>NUCLEOTIDE SEQUENCE</scope>
</reference>
<dbReference type="GO" id="GO:0016874">
    <property type="term" value="F:ligase activity"/>
    <property type="evidence" value="ECO:0007669"/>
    <property type="project" value="UniProtKB-KW"/>
</dbReference>
<dbReference type="AlphaFoldDB" id="B3T4R3"/>
<dbReference type="Pfam" id="PF13535">
    <property type="entry name" value="ATP-grasp_4"/>
    <property type="match status" value="1"/>
</dbReference>
<gene>
    <name evidence="5" type="ORF">ALOHA_HF4000ANIW137J11ctg1g26</name>
</gene>
<evidence type="ECO:0000313" key="5">
    <source>
        <dbReference type="EMBL" id="ABZ07572.1"/>
    </source>
</evidence>
<dbReference type="PROSITE" id="PS50975">
    <property type="entry name" value="ATP_GRASP"/>
    <property type="match status" value="1"/>
</dbReference>
<evidence type="ECO:0000259" key="4">
    <source>
        <dbReference type="PROSITE" id="PS50975"/>
    </source>
</evidence>
<dbReference type="InterPro" id="IPR041472">
    <property type="entry name" value="BL00235/CARNS1_N"/>
</dbReference>
<evidence type="ECO:0000256" key="2">
    <source>
        <dbReference type="ARBA" id="ARBA00022741"/>
    </source>
</evidence>
<sequence>MRLLLDHASRRNLLGFASLCSLIGIAELGQRLQGSRAVHAHRLLLLVPTTTYRAAPFSDAARALGVEVTIASEEPSTLEGLQPGALLTLPFGDPQAAAAGAVAFARMHPLDAVLAVDDGATEAAAAIAEALGLCHHPPAAVAAARDKLRCREVLADAGLPQPAWRLVADGDDADEVARELAAGAAPSGVAFPCVVKPRQLAASQGVIRTDDPAQFVAALGRLRALLAQPAVARVAGEGLLLEEYIPGPEVAVEALARDGAVEILEIFAKPDIGEGPFFPEETYVAPAGLDEAQRELVAGTTVRAAAALGLSEGAIHAELRLHDGEAWVIDIAGRSIGGLCASVLRFGTVSLEELLLRHALGRKLPSLERDGSAVGVRMLYPPRAGKLRSVRGQTAAEAVAGVTGIRITAHRGQELLPPPEGGAYLGFIFAACATPVEVVAALTVAAAELDIRVDAQS</sequence>
<organism evidence="5">
    <name type="scientific">uncultured marine microorganism HF4000_ANIW137J11</name>
    <dbReference type="NCBI Taxonomy" id="455532"/>
    <lineage>
        <taxon>unclassified sequences</taxon>
        <taxon>environmental samples</taxon>
    </lineage>
</organism>
<keyword evidence="3" id="KW-0067">ATP-binding</keyword>
<dbReference type="PANTHER" id="PTHR43585">
    <property type="entry name" value="FUMIPYRROLE BIOSYNTHESIS PROTEIN C"/>
    <property type="match status" value="1"/>
</dbReference>
<protein>
    <submittedName>
        <fullName evidence="5">Putative D-ala D-ala ligase</fullName>
    </submittedName>
</protein>
<keyword evidence="2" id="KW-0547">Nucleotide-binding</keyword>
<dbReference type="InterPro" id="IPR011761">
    <property type="entry name" value="ATP-grasp"/>
</dbReference>